<name>A0A0A0NDQ2_STRRN</name>
<dbReference type="KEGG" id="src:M271_13120"/>
<sequence length="209" mass="23373">MPRIPLFDPDTMTPEQERVYRDIVNGPRARLVGPLRAALHRPELADRWQRFGEILRYGTSLPDCLNELAILVVARHWTAQLEWSIHADAALRAGLEPEIVDALRTGEPPVFHDQDAYDVHEFARRLQQTGDVDEEVYQRVWRRWGEVGAVELSSVVGYYTLVAMTLNVHRIPAPGGERPLTSSGGPVRRLVELPEAVLGAPATMTPTAG</sequence>
<dbReference type="eggNOG" id="COG2128">
    <property type="taxonomic scope" value="Bacteria"/>
</dbReference>
<dbReference type="SUPFAM" id="SSF69118">
    <property type="entry name" value="AhpD-like"/>
    <property type="match status" value="1"/>
</dbReference>
<evidence type="ECO:0000313" key="2">
    <source>
        <dbReference type="Proteomes" id="UP000281594"/>
    </source>
</evidence>
<protein>
    <recommendedName>
        <fullName evidence="3">Carboxymuconolactone decarboxylase</fullName>
    </recommendedName>
</protein>
<dbReference type="PANTHER" id="PTHR34846:SF11">
    <property type="entry name" value="4-CARBOXYMUCONOLACTONE DECARBOXYLASE FAMILY PROTEIN (AFU_ORTHOLOGUE AFUA_6G11590)"/>
    <property type="match status" value="1"/>
</dbReference>
<proteinExistence type="predicted"/>
<dbReference type="AlphaFoldDB" id="A0A0A0NDQ2"/>
<dbReference type="Proteomes" id="UP000281594">
    <property type="component" value="Unassembled WGS sequence"/>
</dbReference>
<evidence type="ECO:0008006" key="3">
    <source>
        <dbReference type="Google" id="ProtNLM"/>
    </source>
</evidence>
<dbReference type="EMBL" id="QYCY01000002">
    <property type="protein sequence ID" value="RLV73639.1"/>
    <property type="molecule type" value="Genomic_DNA"/>
</dbReference>
<organism evidence="1 2">
    <name type="scientific">Streptomyces rapamycinicus (strain ATCC 29253 / DSM 41530 / NRRL 5491 / AYB-994)</name>
    <name type="common">Streptomyces hygroscopicus (strain ATCC 29253)</name>
    <dbReference type="NCBI Taxonomy" id="1343740"/>
    <lineage>
        <taxon>Bacteria</taxon>
        <taxon>Bacillati</taxon>
        <taxon>Actinomycetota</taxon>
        <taxon>Actinomycetes</taxon>
        <taxon>Kitasatosporales</taxon>
        <taxon>Streptomycetaceae</taxon>
        <taxon>Streptomyces</taxon>
        <taxon>Streptomyces violaceusniger group</taxon>
    </lineage>
</organism>
<dbReference type="Gene3D" id="1.20.1290.10">
    <property type="entry name" value="AhpD-like"/>
    <property type="match status" value="1"/>
</dbReference>
<comment type="caution">
    <text evidence="1">The sequence shown here is derived from an EMBL/GenBank/DDBJ whole genome shotgun (WGS) entry which is preliminary data.</text>
</comment>
<reference evidence="1 2" key="1">
    <citation type="journal article" date="2018" name="J. Biol. Chem.">
        <title>Discovery of the actinoplanic acid pathway in Streptomyces rapamycinicus reveals a genetically conserved synergism with rapamycin.</title>
        <authorList>
            <person name="Mrak P."/>
            <person name="Krastel P."/>
            <person name="Pivk Lukancic P."/>
            <person name="Tao J."/>
            <person name="Pistorius D."/>
            <person name="Moore C.M."/>
        </authorList>
    </citation>
    <scope>NUCLEOTIDE SEQUENCE [LARGE SCALE GENOMIC DNA]</scope>
    <source>
        <strain evidence="1 2">NRRL 5491</strain>
    </source>
</reference>
<dbReference type="PANTHER" id="PTHR34846">
    <property type="entry name" value="4-CARBOXYMUCONOLACTONE DECARBOXYLASE FAMILY PROTEIN (AFU_ORTHOLOGUE AFUA_6G11590)"/>
    <property type="match status" value="1"/>
</dbReference>
<dbReference type="STRING" id="1343740.M271_13120"/>
<dbReference type="HOGENOM" id="CLU_082760_3_0_11"/>
<accession>A0A0A0NDQ2</accession>
<dbReference type="RefSeq" id="WP_020867626.1">
    <property type="nucleotide sequence ID" value="NC_022785.1"/>
</dbReference>
<gene>
    <name evidence="1" type="ORF">D3C57_130475</name>
</gene>
<dbReference type="InterPro" id="IPR029032">
    <property type="entry name" value="AhpD-like"/>
</dbReference>
<evidence type="ECO:0000313" key="1">
    <source>
        <dbReference type="EMBL" id="RLV73639.1"/>
    </source>
</evidence>